<feature type="chain" id="PRO_5022220624" description="DUF4369 domain-containing protein" evidence="1">
    <location>
        <begin position="26"/>
        <end position="221"/>
    </location>
</feature>
<keyword evidence="3" id="KW-1185">Reference proteome</keyword>
<evidence type="ECO:0000313" key="3">
    <source>
        <dbReference type="Proteomes" id="UP000315131"/>
    </source>
</evidence>
<keyword evidence="1" id="KW-0732">Signal</keyword>
<evidence type="ECO:0000256" key="1">
    <source>
        <dbReference type="SAM" id="SignalP"/>
    </source>
</evidence>
<organism evidence="2 3">
    <name type="scientific">Christiangramia sabulilitoris</name>
    <dbReference type="NCBI Taxonomy" id="2583991"/>
    <lineage>
        <taxon>Bacteria</taxon>
        <taxon>Pseudomonadati</taxon>
        <taxon>Bacteroidota</taxon>
        <taxon>Flavobacteriia</taxon>
        <taxon>Flavobacteriales</taxon>
        <taxon>Flavobacteriaceae</taxon>
        <taxon>Christiangramia</taxon>
    </lineage>
</organism>
<dbReference type="AlphaFoldDB" id="A0A550I0P8"/>
<dbReference type="Proteomes" id="UP000315131">
    <property type="component" value="Unassembled WGS sequence"/>
</dbReference>
<comment type="caution">
    <text evidence="2">The sequence shown here is derived from an EMBL/GenBank/DDBJ whole genome shotgun (WGS) entry which is preliminary data.</text>
</comment>
<protein>
    <recommendedName>
        <fullName evidence="4">DUF4369 domain-containing protein</fullName>
    </recommendedName>
</protein>
<reference evidence="2 3" key="1">
    <citation type="submission" date="2019-06" db="EMBL/GenBank/DDBJ databases">
        <title>Gramella sabulilitoris sp. nov., isolated from a marine sand.</title>
        <authorList>
            <person name="Yoon J.-H."/>
        </authorList>
    </citation>
    <scope>NUCLEOTIDE SEQUENCE [LARGE SCALE GENOMIC DNA]</scope>
    <source>
        <strain evidence="2 3">HSMS-1</strain>
    </source>
</reference>
<sequence length="221" mass="25804">MKTNRTGTVILFLIMAMIFSFSARAQYGNPYHEARLELRNGEILTGEAKIQSDGKVKFKDEDRKQAFNYRNLKNLQVYHEKDTINFTYKIIAGKEPRLLRIIKEYDQRINLYAIYIRNNQYYHIGESTPVNPNMMMVNSNGVMTFGGGSLNANEYYVNKGSGHEVIKLGYDIPIKKGKFRRVVNEFFQDCPEIIEQLEDSDYKYRDIPDLVEYYKDNCASL</sequence>
<evidence type="ECO:0008006" key="4">
    <source>
        <dbReference type="Google" id="ProtNLM"/>
    </source>
</evidence>
<proteinExistence type="predicted"/>
<dbReference type="EMBL" id="VHSF01000003">
    <property type="protein sequence ID" value="TRO64525.1"/>
    <property type="molecule type" value="Genomic_DNA"/>
</dbReference>
<accession>A0A550I0P8</accession>
<dbReference type="OrthoDB" id="1117699at2"/>
<feature type="signal peptide" evidence="1">
    <location>
        <begin position="1"/>
        <end position="25"/>
    </location>
</feature>
<gene>
    <name evidence="2" type="ORF">FGM01_13640</name>
</gene>
<dbReference type="RefSeq" id="WP_143411717.1">
    <property type="nucleotide sequence ID" value="NZ_VHSF01000003.1"/>
</dbReference>
<evidence type="ECO:0000313" key="2">
    <source>
        <dbReference type="EMBL" id="TRO64525.1"/>
    </source>
</evidence>
<name>A0A550I0P8_9FLAO</name>